<evidence type="ECO:0000313" key="1">
    <source>
        <dbReference type="EMBL" id="MFD0942888.1"/>
    </source>
</evidence>
<dbReference type="InterPro" id="IPR006724">
    <property type="entry name" value="Phage_TTP"/>
</dbReference>
<dbReference type="RefSeq" id="WP_381009884.1">
    <property type="nucleotide sequence ID" value="NZ_JBHTJF010000016.1"/>
</dbReference>
<dbReference type="EMBL" id="JBHTJF010000016">
    <property type="protein sequence ID" value="MFD0942888.1"/>
    <property type="molecule type" value="Genomic_DNA"/>
</dbReference>
<gene>
    <name evidence="1" type="ORF">ACFQ0V_03790</name>
</gene>
<accession>A0ABW3GX74</accession>
<keyword evidence="2" id="KW-1185">Reference proteome</keyword>
<dbReference type="InterPro" id="IPR006490">
    <property type="entry name" value="Maj_tail_phi13"/>
</dbReference>
<dbReference type="NCBIfam" id="TIGR01603">
    <property type="entry name" value="maj_tail_phi13"/>
    <property type="match status" value="1"/>
</dbReference>
<name>A0ABW3GX74_9BACL</name>
<dbReference type="Pfam" id="PF04630">
    <property type="entry name" value="Phage_TTP_1"/>
    <property type="match status" value="1"/>
</dbReference>
<protein>
    <submittedName>
        <fullName evidence="1">Major tail protein</fullName>
    </submittedName>
</protein>
<reference evidence="2" key="1">
    <citation type="journal article" date="2019" name="Int. J. Syst. Evol. Microbiol.">
        <title>The Global Catalogue of Microorganisms (GCM) 10K type strain sequencing project: providing services to taxonomists for standard genome sequencing and annotation.</title>
        <authorList>
            <consortium name="The Broad Institute Genomics Platform"/>
            <consortium name="The Broad Institute Genome Sequencing Center for Infectious Disease"/>
            <person name="Wu L."/>
            <person name="Ma J."/>
        </authorList>
    </citation>
    <scope>NUCLEOTIDE SEQUENCE [LARGE SCALE GENOMIC DNA]</scope>
    <source>
        <strain evidence="2">CCUG 63563</strain>
    </source>
</reference>
<dbReference type="Proteomes" id="UP001596976">
    <property type="component" value="Unassembled WGS sequence"/>
</dbReference>
<evidence type="ECO:0000313" key="2">
    <source>
        <dbReference type="Proteomes" id="UP001596976"/>
    </source>
</evidence>
<organism evidence="1 2">
    <name type="scientific">Savagea faecisuis</name>
    <dbReference type="NCBI Taxonomy" id="1274803"/>
    <lineage>
        <taxon>Bacteria</taxon>
        <taxon>Bacillati</taxon>
        <taxon>Bacillota</taxon>
        <taxon>Bacilli</taxon>
        <taxon>Bacillales</taxon>
        <taxon>Caryophanaceae</taxon>
        <taxon>Savagea</taxon>
    </lineage>
</organism>
<sequence length="194" mass="21498">MAQVGLNDLHFALLEEDTKETLTYASPEDLVGAINATINPTVNTQEIYADDQLWESISALGKIDVEIETADLPLKVRAKILGNKIVDGVLIENKADVPPHIALGFKSLKSNGTYRYVWLLKGVAQPMAEDYSTKKDSVEHKMPKLKLTFMPRLHDGEWKRTADEDSTEFQGAELWFVNVPGGDSEIEGDGMHGD</sequence>
<proteinExistence type="predicted"/>
<comment type="caution">
    <text evidence="1">The sequence shown here is derived from an EMBL/GenBank/DDBJ whole genome shotgun (WGS) entry which is preliminary data.</text>
</comment>